<dbReference type="NCBIfam" id="TIGR00495">
    <property type="entry name" value="crvDNA_42K"/>
    <property type="match status" value="1"/>
</dbReference>
<dbReference type="SUPFAM" id="SSF46785">
    <property type="entry name" value="Winged helix' DNA-binding domain"/>
    <property type="match status" value="1"/>
</dbReference>
<dbReference type="OrthoDB" id="5876363at2759"/>
<reference evidence="4 5" key="1">
    <citation type="journal article" date="2017" name="Curr. Biol.">
        <title>Genome architecture and evolution of a unichromosomal asexual nematode.</title>
        <authorList>
            <person name="Fradin H."/>
            <person name="Zegar C."/>
            <person name="Gutwein M."/>
            <person name="Lucas J."/>
            <person name="Kovtun M."/>
            <person name="Corcoran D."/>
            <person name="Baugh L.R."/>
            <person name="Kiontke K."/>
            <person name="Gunsalus K."/>
            <person name="Fitch D.H."/>
            <person name="Piano F."/>
        </authorList>
    </citation>
    <scope>NUCLEOTIDE SEQUENCE [LARGE SCALE GENOMIC DNA]</scope>
    <source>
        <strain evidence="4">PF1309</strain>
    </source>
</reference>
<feature type="compositionally biased region" description="Basic and acidic residues" evidence="2">
    <location>
        <begin position="425"/>
        <end position="442"/>
    </location>
</feature>
<dbReference type="FunFam" id="1.10.10.10:FF:000029">
    <property type="entry name" value="Proliferation-associated 2G4, a"/>
    <property type="match status" value="1"/>
</dbReference>
<dbReference type="PANTHER" id="PTHR10804">
    <property type="entry name" value="PROTEASE FAMILY M24 METHIONYL AMINOPEPTIDASE, AMINOPEPTIDASE P"/>
    <property type="match status" value="1"/>
</dbReference>
<evidence type="ECO:0000259" key="3">
    <source>
        <dbReference type="Pfam" id="PF00557"/>
    </source>
</evidence>
<dbReference type="InterPro" id="IPR047113">
    <property type="entry name" value="PA2G4/ARX1"/>
</dbReference>
<keyword evidence="5" id="KW-1185">Reference proteome</keyword>
<dbReference type="InterPro" id="IPR004545">
    <property type="entry name" value="PA2G4"/>
</dbReference>
<dbReference type="CDD" id="cd01089">
    <property type="entry name" value="PA2G4-like"/>
    <property type="match status" value="1"/>
</dbReference>
<dbReference type="InterPro" id="IPR036005">
    <property type="entry name" value="Creatinase/aminopeptidase-like"/>
</dbReference>
<evidence type="ECO:0000313" key="4">
    <source>
        <dbReference type="EMBL" id="PAV83925.1"/>
    </source>
</evidence>
<dbReference type="PANTHER" id="PTHR10804:SF11">
    <property type="entry name" value="PROLIFERATION-ASSOCIATED PROTEIN 2G4"/>
    <property type="match status" value="1"/>
</dbReference>
<dbReference type="InterPro" id="IPR036390">
    <property type="entry name" value="WH_DNA-bd_sf"/>
</dbReference>
<protein>
    <recommendedName>
        <fullName evidence="3">Peptidase M24 domain-containing protein</fullName>
    </recommendedName>
</protein>
<organism evidence="4 5">
    <name type="scientific">Diploscapter pachys</name>
    <dbReference type="NCBI Taxonomy" id="2018661"/>
    <lineage>
        <taxon>Eukaryota</taxon>
        <taxon>Metazoa</taxon>
        <taxon>Ecdysozoa</taxon>
        <taxon>Nematoda</taxon>
        <taxon>Chromadorea</taxon>
        <taxon>Rhabditida</taxon>
        <taxon>Rhabditina</taxon>
        <taxon>Rhabditomorpha</taxon>
        <taxon>Rhabditoidea</taxon>
        <taxon>Rhabditidae</taxon>
        <taxon>Diploscapter</taxon>
    </lineage>
</organism>
<dbReference type="InterPro" id="IPR036388">
    <property type="entry name" value="WH-like_DNA-bd_sf"/>
</dbReference>
<dbReference type="InterPro" id="IPR000994">
    <property type="entry name" value="Pept_M24"/>
</dbReference>
<evidence type="ECO:0000313" key="5">
    <source>
        <dbReference type="Proteomes" id="UP000218231"/>
    </source>
</evidence>
<feature type="compositionally biased region" description="Basic and acidic residues" evidence="2">
    <location>
        <begin position="13"/>
        <end position="25"/>
    </location>
</feature>
<dbReference type="AlphaFoldDB" id="A0A2A2LCV4"/>
<evidence type="ECO:0000256" key="2">
    <source>
        <dbReference type="SAM" id="MobiDB-lite"/>
    </source>
</evidence>
<dbReference type="STRING" id="2018661.A0A2A2LCV4"/>
<dbReference type="EMBL" id="LIAE01006904">
    <property type="protein sequence ID" value="PAV83925.1"/>
    <property type="molecule type" value="Genomic_DNA"/>
</dbReference>
<dbReference type="SUPFAM" id="SSF55920">
    <property type="entry name" value="Creatinase/aminopeptidase"/>
    <property type="match status" value="1"/>
</dbReference>
<proteinExistence type="inferred from homology"/>
<dbReference type="Gene3D" id="1.10.10.10">
    <property type="entry name" value="Winged helix-like DNA-binding domain superfamily/Winged helix DNA-binding domain"/>
    <property type="match status" value="1"/>
</dbReference>
<feature type="domain" description="Peptidase M24" evidence="3">
    <location>
        <begin position="86"/>
        <end position="236"/>
    </location>
</feature>
<feature type="region of interest" description="Disordered" evidence="2">
    <location>
        <begin position="393"/>
        <end position="442"/>
    </location>
</feature>
<comment type="similarity">
    <text evidence="1">Belongs to the peptidase M24 family.</text>
</comment>
<feature type="region of interest" description="Disordered" evidence="2">
    <location>
        <begin position="1"/>
        <end position="25"/>
    </location>
</feature>
<dbReference type="Gene3D" id="3.90.230.10">
    <property type="entry name" value="Creatinase/methionine aminopeptidase superfamily"/>
    <property type="match status" value="1"/>
</dbReference>
<feature type="compositionally biased region" description="Low complexity" evidence="2">
    <location>
        <begin position="404"/>
        <end position="418"/>
    </location>
</feature>
<comment type="caution">
    <text evidence="4">The sequence shown here is derived from an EMBL/GenBank/DDBJ whole genome shotgun (WGS) entry which is preliminary data.</text>
</comment>
<gene>
    <name evidence="4" type="ORF">WR25_06331</name>
</gene>
<name>A0A2A2LCV4_9BILA</name>
<dbReference type="Pfam" id="PF00557">
    <property type="entry name" value="Peptidase_M24"/>
    <property type="match status" value="1"/>
</dbReference>
<dbReference type="Proteomes" id="UP000218231">
    <property type="component" value="Unassembled WGS sequence"/>
</dbReference>
<evidence type="ECO:0000256" key="1">
    <source>
        <dbReference type="ARBA" id="ARBA00007319"/>
    </source>
</evidence>
<accession>A0A2A2LCV4</accession>
<sequence length="442" mass="48234">MGRSDSESSASSDNEKSHDEQDETLKNDVVTTKYNVAAEICNNALKASYHFPNQISLIAINFQEVLAAVKDGAEVAVLCDLGDKFITEKVKTIFKKEGLAKGIAMPTCISVDNCICHFSPLRSDTPVYLKDGQLVKVDLGCHIDGYIATAAHTVVVGATKDNKVKGDAAKLLRATYEAMEIAIRMLRPETKNMEITAAIDKTASEYGVTPIENMLSHQLARNQIDGEKQIIQNPGEKQRGEMEKVAIDKYEAYAIDILFSNGKGKAKDQNTRTTIFKKNDEEVYSLKMKASRIFFSECQKEHGSMPFTLRSFEDEVKAKMGVLECEKHGLLKPYQVLYENAGDLVVQFKSTVLVMPNGLLKITGIPLDYSLLGTDAKLKDPALIATLSTSLKPKNKKKKKAKTDGNAAAAPPAADAKAAPPPAAKAEEKKESKDKGKAKGKA</sequence>